<reference evidence="19" key="1">
    <citation type="journal article" date="2020" name="Stud. Mycol.">
        <title>101 Dothideomycetes genomes: a test case for predicting lifestyles and emergence of pathogens.</title>
        <authorList>
            <person name="Haridas S."/>
            <person name="Albert R."/>
            <person name="Binder M."/>
            <person name="Bloem J."/>
            <person name="Labutti K."/>
            <person name="Salamov A."/>
            <person name="Andreopoulos B."/>
            <person name="Baker S."/>
            <person name="Barry K."/>
            <person name="Bills G."/>
            <person name="Bluhm B."/>
            <person name="Cannon C."/>
            <person name="Castanera R."/>
            <person name="Culley D."/>
            <person name="Daum C."/>
            <person name="Ezra D."/>
            <person name="Gonzalez J."/>
            <person name="Henrissat B."/>
            <person name="Kuo A."/>
            <person name="Liang C."/>
            <person name="Lipzen A."/>
            <person name="Lutzoni F."/>
            <person name="Magnuson J."/>
            <person name="Mondo S."/>
            <person name="Nolan M."/>
            <person name="Ohm R."/>
            <person name="Pangilinan J."/>
            <person name="Park H.-J."/>
            <person name="Ramirez L."/>
            <person name="Alfaro M."/>
            <person name="Sun H."/>
            <person name="Tritt A."/>
            <person name="Yoshinaga Y."/>
            <person name="Zwiers L.-H."/>
            <person name="Turgeon B."/>
            <person name="Goodwin S."/>
            <person name="Spatafora J."/>
            <person name="Crous P."/>
            <person name="Grigoriev I."/>
        </authorList>
    </citation>
    <scope>NUCLEOTIDE SEQUENCE</scope>
    <source>
        <strain evidence="19">CBS 480.64</strain>
    </source>
</reference>
<evidence type="ECO:0000259" key="18">
    <source>
        <dbReference type="PROSITE" id="PS51569"/>
    </source>
</evidence>
<dbReference type="GO" id="GO:0140956">
    <property type="term" value="F:histone H3K79 trimethyltransferase activity"/>
    <property type="evidence" value="ECO:0007669"/>
    <property type="project" value="UniProtKB-EC"/>
</dbReference>
<feature type="binding site" evidence="16">
    <location>
        <begin position="286"/>
        <end position="289"/>
    </location>
    <ligand>
        <name>S-adenosyl-L-methionine</name>
        <dbReference type="ChEBI" id="CHEBI:59789"/>
    </ligand>
</feature>
<dbReference type="Gene3D" id="1.10.260.170">
    <property type="match status" value="1"/>
</dbReference>
<accession>A0A6A7BXZ5</accession>
<evidence type="ECO:0000256" key="10">
    <source>
        <dbReference type="ARBA" id="ARBA00023015"/>
    </source>
</evidence>
<evidence type="ECO:0000256" key="4">
    <source>
        <dbReference type="ARBA" id="ARBA00020987"/>
    </source>
</evidence>
<keyword evidence="9 15" id="KW-0156">Chromatin regulator</keyword>
<comment type="similarity">
    <text evidence="15">Belongs to the class I-like SAM-binding methyltransferase superfamily. DOT1 family.</text>
</comment>
<evidence type="ECO:0000313" key="20">
    <source>
        <dbReference type="Proteomes" id="UP000799421"/>
    </source>
</evidence>
<dbReference type="OrthoDB" id="443402at2759"/>
<evidence type="ECO:0000256" key="16">
    <source>
        <dbReference type="PIRSR" id="PIRSR017570-1"/>
    </source>
</evidence>
<dbReference type="GO" id="GO:0000077">
    <property type="term" value="P:DNA damage checkpoint signaling"/>
    <property type="evidence" value="ECO:0007669"/>
    <property type="project" value="InterPro"/>
</dbReference>
<dbReference type="AlphaFoldDB" id="A0A6A7BXZ5"/>
<proteinExistence type="inferred from homology"/>
<evidence type="ECO:0000256" key="5">
    <source>
        <dbReference type="ARBA" id="ARBA00022603"/>
    </source>
</evidence>
<gene>
    <name evidence="19" type="ORF">K470DRAFT_85962</name>
</gene>
<evidence type="ECO:0000256" key="2">
    <source>
        <dbReference type="ARBA" id="ARBA00004123"/>
    </source>
</evidence>
<evidence type="ECO:0000256" key="9">
    <source>
        <dbReference type="ARBA" id="ARBA00022853"/>
    </source>
</evidence>
<protein>
    <recommendedName>
        <fullName evidence="4 15">Histone-lysine N-methyltransferase, H3 lysine-79 specific</fullName>
        <ecNumber evidence="3 15">2.1.1.360</ecNumber>
    </recommendedName>
    <alternativeName>
        <fullName evidence="13 15">Histone H3-K79 methyltransferase</fullName>
    </alternativeName>
</protein>
<dbReference type="PANTHER" id="PTHR21451">
    <property type="entry name" value="HISTONE H3 METHYLTRANSFERASE"/>
    <property type="match status" value="1"/>
</dbReference>
<dbReference type="SUPFAM" id="SSF53335">
    <property type="entry name" value="S-adenosyl-L-methionine-dependent methyltransferases"/>
    <property type="match status" value="1"/>
</dbReference>
<dbReference type="InterPro" id="IPR025789">
    <property type="entry name" value="DOT1_dom"/>
</dbReference>
<dbReference type="GO" id="GO:0042393">
    <property type="term" value="F:histone binding"/>
    <property type="evidence" value="ECO:0007669"/>
    <property type="project" value="InterPro"/>
</dbReference>
<keyword evidence="11 15" id="KW-0804">Transcription</keyword>
<dbReference type="PIRSF" id="PIRSF017570">
    <property type="entry name" value="Histone_H3-K79_MeTrfase"/>
    <property type="match status" value="1"/>
</dbReference>
<feature type="binding site" evidence="16">
    <location>
        <position position="335"/>
    </location>
    <ligand>
        <name>S-adenosyl-L-methionine</name>
        <dbReference type="ChEBI" id="CHEBI:59789"/>
    </ligand>
</feature>
<dbReference type="GO" id="GO:0005634">
    <property type="term" value="C:nucleus"/>
    <property type="evidence" value="ECO:0007669"/>
    <property type="project" value="UniProtKB-SubCell"/>
</dbReference>
<evidence type="ECO:0000256" key="14">
    <source>
        <dbReference type="ARBA" id="ARBA00047770"/>
    </source>
</evidence>
<dbReference type="Proteomes" id="UP000799421">
    <property type="component" value="Unassembled WGS sequence"/>
</dbReference>
<dbReference type="GO" id="GO:0006281">
    <property type="term" value="P:DNA repair"/>
    <property type="evidence" value="ECO:0007669"/>
    <property type="project" value="InterPro"/>
</dbReference>
<evidence type="ECO:0000256" key="1">
    <source>
        <dbReference type="ARBA" id="ARBA00003482"/>
    </source>
</evidence>
<feature type="binding site" evidence="16">
    <location>
        <begin position="309"/>
        <end position="318"/>
    </location>
    <ligand>
        <name>S-adenosyl-L-methionine</name>
        <dbReference type="ChEBI" id="CHEBI:59789"/>
    </ligand>
</feature>
<evidence type="ECO:0000256" key="8">
    <source>
        <dbReference type="ARBA" id="ARBA00022737"/>
    </source>
</evidence>
<comment type="function">
    <text evidence="1 15">Histone methyltransferase that specifically trimethylates histone H3 to form H3K79me3. This methylation is required for telomere silencing and for the pachytene checkpoint during the meiotic cell cycle by allowing the recruitment of RAD9 to double strand breaks. Nucleosomes are preferred as substrate compared to free histone.</text>
</comment>
<feature type="domain" description="DOT1" evidence="18">
    <location>
        <begin position="160"/>
        <end position="483"/>
    </location>
</feature>
<evidence type="ECO:0000256" key="11">
    <source>
        <dbReference type="ARBA" id="ARBA00023163"/>
    </source>
</evidence>
<keyword evidence="8" id="KW-0677">Repeat</keyword>
<keyword evidence="20" id="KW-1185">Reference proteome</keyword>
<evidence type="ECO:0000313" key="19">
    <source>
        <dbReference type="EMBL" id="KAF2859973.1"/>
    </source>
</evidence>
<feature type="region of interest" description="Disordered" evidence="17">
    <location>
        <begin position="1"/>
        <end position="96"/>
    </location>
</feature>
<evidence type="ECO:0000256" key="12">
    <source>
        <dbReference type="ARBA" id="ARBA00023242"/>
    </source>
</evidence>
<comment type="catalytic activity">
    <reaction evidence="14 15">
        <text>L-lysyl(79)-[histone H3] + 3 S-adenosyl-L-methionine = N(6),N(6),N(6)-trimethyl-L-lysyl(79)-[histone H3] + 3 S-adenosyl-L-homocysteine + 3 H(+)</text>
        <dbReference type="Rhea" id="RHEA:60328"/>
        <dbReference type="Rhea" id="RHEA-COMP:15549"/>
        <dbReference type="Rhea" id="RHEA-COMP:15552"/>
        <dbReference type="ChEBI" id="CHEBI:15378"/>
        <dbReference type="ChEBI" id="CHEBI:29969"/>
        <dbReference type="ChEBI" id="CHEBI:57856"/>
        <dbReference type="ChEBI" id="CHEBI:59789"/>
        <dbReference type="ChEBI" id="CHEBI:61961"/>
        <dbReference type="EC" id="2.1.1.360"/>
    </reaction>
</comment>
<sequence length="486" mass="54791">MNFFKNPQPKPVVVRHRVPATAKKPPAKPTKENVTPVVEKAAAKRYQLSTPRTRCLKRKSATPDVAFSSSSDSEQEDATPEPRKRPRMLEEEEVTGPPRKVVRTAAFASSSYTADVVKDLIHGASLTSGHKADKLYNHWESEGSSELTIELQYPTAGGRERFELKWPRNDDYYNPLEDMRSTIETIIDYYVPPAKRAELQDVNNGIERRLRRAFRTKDLSAWKSAVADFNAAMSELIASGAMAAHVASQSSDLKWIQKILDQTFSRTVSPNVAKLRAYKSGSDNVYGELLPRFSTEIFRRTGLSQNDVFIDLGSGVANVVLQAALETGCEAHGIEMMKNPCELARLQSKEFLARVRGFWGLQPGTVNLMDGDMTLHPDIPALLQRADVVLVNNQVFTPALNEKLRDMFLDLKEGARVVSLKPFVPECQRISLRNMHHSANMFVQQKFDYYSDMVSWSHGSHVRHWYIATKDLRPLKAFQEKVGLDL</sequence>
<organism evidence="19 20">
    <name type="scientific">Piedraia hortae CBS 480.64</name>
    <dbReference type="NCBI Taxonomy" id="1314780"/>
    <lineage>
        <taxon>Eukaryota</taxon>
        <taxon>Fungi</taxon>
        <taxon>Dikarya</taxon>
        <taxon>Ascomycota</taxon>
        <taxon>Pezizomycotina</taxon>
        <taxon>Dothideomycetes</taxon>
        <taxon>Dothideomycetidae</taxon>
        <taxon>Capnodiales</taxon>
        <taxon>Piedraiaceae</taxon>
        <taxon>Piedraia</taxon>
    </lineage>
</organism>
<dbReference type="EC" id="2.1.1.360" evidence="3 15"/>
<feature type="compositionally biased region" description="Basic and acidic residues" evidence="17">
    <location>
        <begin position="80"/>
        <end position="89"/>
    </location>
</feature>
<evidence type="ECO:0000256" key="17">
    <source>
        <dbReference type="SAM" id="MobiDB-lite"/>
    </source>
</evidence>
<keyword evidence="7 15" id="KW-0949">S-adenosyl-L-methionine</keyword>
<dbReference type="GO" id="GO:0031509">
    <property type="term" value="P:subtelomeric heterochromatin formation"/>
    <property type="evidence" value="ECO:0007669"/>
    <property type="project" value="InterPro"/>
</dbReference>
<dbReference type="GO" id="GO:0000781">
    <property type="term" value="C:chromosome, telomeric region"/>
    <property type="evidence" value="ECO:0007669"/>
    <property type="project" value="GOC"/>
</dbReference>
<keyword evidence="10 15" id="KW-0805">Transcription regulation</keyword>
<name>A0A6A7BXZ5_9PEZI</name>
<evidence type="ECO:0000256" key="6">
    <source>
        <dbReference type="ARBA" id="ARBA00022679"/>
    </source>
</evidence>
<dbReference type="Gene3D" id="3.40.50.150">
    <property type="entry name" value="Vaccinia Virus protein VP39"/>
    <property type="match status" value="1"/>
</dbReference>
<dbReference type="GO" id="GO:0032259">
    <property type="term" value="P:methylation"/>
    <property type="evidence" value="ECO:0007669"/>
    <property type="project" value="UniProtKB-KW"/>
</dbReference>
<dbReference type="InterPro" id="IPR030445">
    <property type="entry name" value="H3-K79_meTrfase"/>
</dbReference>
<evidence type="ECO:0000256" key="7">
    <source>
        <dbReference type="ARBA" id="ARBA00022691"/>
    </source>
</evidence>
<dbReference type="EMBL" id="MU005986">
    <property type="protein sequence ID" value="KAF2859973.1"/>
    <property type="molecule type" value="Genomic_DNA"/>
</dbReference>
<dbReference type="InterPro" id="IPR029063">
    <property type="entry name" value="SAM-dependent_MTases_sf"/>
</dbReference>
<dbReference type="Pfam" id="PF08123">
    <property type="entry name" value="DOT1"/>
    <property type="match status" value="1"/>
</dbReference>
<dbReference type="InterPro" id="IPR021162">
    <property type="entry name" value="Dot1"/>
</dbReference>
<evidence type="ECO:0000256" key="15">
    <source>
        <dbReference type="PIRNR" id="PIRNR017570"/>
    </source>
</evidence>
<dbReference type="FunFam" id="3.40.50.150:FF:000033">
    <property type="entry name" value="Histone-lysine N-methyltransferase, H3 lysine-79 specific"/>
    <property type="match status" value="1"/>
</dbReference>
<evidence type="ECO:0000256" key="13">
    <source>
        <dbReference type="ARBA" id="ARBA00029821"/>
    </source>
</evidence>
<keyword evidence="12 15" id="KW-0539">Nucleus</keyword>
<keyword evidence="6 15" id="KW-0808">Transferase</keyword>
<keyword evidence="5 15" id="KW-0489">Methyltransferase</keyword>
<dbReference type="GO" id="GO:0000786">
    <property type="term" value="C:nucleosome"/>
    <property type="evidence" value="ECO:0007669"/>
    <property type="project" value="InterPro"/>
</dbReference>
<evidence type="ECO:0000256" key="3">
    <source>
        <dbReference type="ARBA" id="ARBA00012190"/>
    </source>
</evidence>
<comment type="subcellular location">
    <subcellularLocation>
        <location evidence="2 15">Nucleus</location>
    </subcellularLocation>
</comment>
<dbReference type="PROSITE" id="PS51569">
    <property type="entry name" value="DOT1"/>
    <property type="match status" value="1"/>
</dbReference>
<dbReference type="PANTHER" id="PTHR21451:SF0">
    <property type="entry name" value="HISTONE-LYSINE N-METHYLTRANSFERASE, H3 LYSINE-79 SPECIFIC"/>
    <property type="match status" value="1"/>
</dbReference>